<accession>A0ABW6QVI6</accession>
<dbReference type="RefSeq" id="WP_387719628.1">
    <property type="nucleotide sequence ID" value="NZ_JBIAPI010000005.1"/>
</dbReference>
<evidence type="ECO:0000313" key="2">
    <source>
        <dbReference type="EMBL" id="MFF3225254.1"/>
    </source>
</evidence>
<dbReference type="EMBL" id="JBIAPI010000005">
    <property type="protein sequence ID" value="MFF3225254.1"/>
    <property type="molecule type" value="Genomic_DNA"/>
</dbReference>
<keyword evidence="3" id="KW-1185">Reference proteome</keyword>
<organism evidence="2 3">
    <name type="scientific">Nocardia suismassiliense</name>
    <dbReference type="NCBI Taxonomy" id="2077092"/>
    <lineage>
        <taxon>Bacteria</taxon>
        <taxon>Bacillati</taxon>
        <taxon>Actinomycetota</taxon>
        <taxon>Actinomycetes</taxon>
        <taxon>Mycobacteriales</taxon>
        <taxon>Nocardiaceae</taxon>
        <taxon>Nocardia</taxon>
    </lineage>
</organism>
<evidence type="ECO:0000256" key="1">
    <source>
        <dbReference type="SAM" id="MobiDB-lite"/>
    </source>
</evidence>
<gene>
    <name evidence="2" type="ORF">ACFYV7_20850</name>
</gene>
<protein>
    <submittedName>
        <fullName evidence="2">Uncharacterized protein</fullName>
    </submittedName>
</protein>
<reference evidence="2 3" key="1">
    <citation type="submission" date="2024-10" db="EMBL/GenBank/DDBJ databases">
        <title>The Natural Products Discovery Center: Release of the First 8490 Sequenced Strains for Exploring Actinobacteria Biosynthetic Diversity.</title>
        <authorList>
            <person name="Kalkreuter E."/>
            <person name="Kautsar S.A."/>
            <person name="Yang D."/>
            <person name="Bader C.D."/>
            <person name="Teijaro C.N."/>
            <person name="Fluegel L."/>
            <person name="Davis C.M."/>
            <person name="Simpson J.R."/>
            <person name="Lauterbach L."/>
            <person name="Steele A.D."/>
            <person name="Gui C."/>
            <person name="Meng S."/>
            <person name="Li G."/>
            <person name="Viehrig K."/>
            <person name="Ye F."/>
            <person name="Su P."/>
            <person name="Kiefer A.F."/>
            <person name="Nichols A."/>
            <person name="Cepeda A.J."/>
            <person name="Yan W."/>
            <person name="Fan B."/>
            <person name="Jiang Y."/>
            <person name="Adhikari A."/>
            <person name="Zheng C.-J."/>
            <person name="Schuster L."/>
            <person name="Cowan T.M."/>
            <person name="Smanski M.J."/>
            <person name="Chevrette M.G."/>
            <person name="De Carvalho L.P.S."/>
            <person name="Shen B."/>
        </authorList>
    </citation>
    <scope>NUCLEOTIDE SEQUENCE [LARGE SCALE GENOMIC DNA]</scope>
    <source>
        <strain evidence="2 3">NPDC003040</strain>
    </source>
</reference>
<proteinExistence type="predicted"/>
<feature type="region of interest" description="Disordered" evidence="1">
    <location>
        <begin position="1"/>
        <end position="21"/>
    </location>
</feature>
<name>A0ABW6QVI6_9NOCA</name>
<sequence>MQPGFEGLQSGVVEREGGEGADVLVVQLPSTEDDRRRITAALA</sequence>
<comment type="caution">
    <text evidence="2">The sequence shown here is derived from an EMBL/GenBank/DDBJ whole genome shotgun (WGS) entry which is preliminary data.</text>
</comment>
<evidence type="ECO:0000313" key="3">
    <source>
        <dbReference type="Proteomes" id="UP001601948"/>
    </source>
</evidence>
<dbReference type="Proteomes" id="UP001601948">
    <property type="component" value="Unassembled WGS sequence"/>
</dbReference>